<name>A0A5C7AF78_9FLAO</name>
<dbReference type="InterPro" id="IPR029044">
    <property type="entry name" value="Nucleotide-diphossugar_trans"/>
</dbReference>
<feature type="domain" description="Glycosyltransferase 2-like" evidence="2">
    <location>
        <begin position="7"/>
        <end position="146"/>
    </location>
</feature>
<dbReference type="PANTHER" id="PTHR43630:SF2">
    <property type="entry name" value="GLYCOSYLTRANSFERASE"/>
    <property type="match status" value="1"/>
</dbReference>
<evidence type="ECO:0000259" key="2">
    <source>
        <dbReference type="Pfam" id="PF00535"/>
    </source>
</evidence>
<dbReference type="CDD" id="cd02511">
    <property type="entry name" value="Beta4Glucosyltransferase"/>
    <property type="match status" value="1"/>
</dbReference>
<proteinExistence type="inferred from homology"/>
<dbReference type="Gene3D" id="3.90.550.10">
    <property type="entry name" value="Spore Coat Polysaccharide Biosynthesis Protein SpsA, Chain A"/>
    <property type="match status" value="1"/>
</dbReference>
<accession>A0A5C7AF78</accession>
<dbReference type="OrthoDB" id="9815923at2"/>
<dbReference type="PANTHER" id="PTHR43630">
    <property type="entry name" value="POLY-BETA-1,6-N-ACETYL-D-GLUCOSAMINE SYNTHASE"/>
    <property type="match status" value="1"/>
</dbReference>
<comment type="caution">
    <text evidence="3">The sequence shown here is derived from an EMBL/GenBank/DDBJ whole genome shotgun (WGS) entry which is preliminary data.</text>
</comment>
<comment type="similarity">
    <text evidence="1">Belongs to the glycosyltransferase 2 family. WaaE/KdtX subfamily.</text>
</comment>
<gene>
    <name evidence="3" type="ORF">FUA26_12665</name>
</gene>
<dbReference type="SUPFAM" id="SSF53448">
    <property type="entry name" value="Nucleotide-diphospho-sugar transferases"/>
    <property type="match status" value="1"/>
</dbReference>
<dbReference type="GO" id="GO:0016740">
    <property type="term" value="F:transferase activity"/>
    <property type="evidence" value="ECO:0007669"/>
    <property type="project" value="UniProtKB-KW"/>
</dbReference>
<dbReference type="Proteomes" id="UP000321790">
    <property type="component" value="Unassembled WGS sequence"/>
</dbReference>
<organism evidence="3 4">
    <name type="scientific">Seonamhaeicola algicola</name>
    <dbReference type="NCBI Taxonomy" id="1719036"/>
    <lineage>
        <taxon>Bacteria</taxon>
        <taxon>Pseudomonadati</taxon>
        <taxon>Bacteroidota</taxon>
        <taxon>Flavobacteriia</taxon>
        <taxon>Flavobacteriales</taxon>
        <taxon>Flavobacteriaceae</taxon>
    </lineage>
</organism>
<protein>
    <submittedName>
        <fullName evidence="3">Glycosyltransferase family 2 protein</fullName>
    </submittedName>
</protein>
<keyword evidence="4" id="KW-1185">Reference proteome</keyword>
<reference evidence="4" key="1">
    <citation type="submission" date="2019-08" db="EMBL/GenBank/DDBJ databases">
        <title>Seonamhaeicola sediminis sp. nov., isolated from marine sediment.</title>
        <authorList>
            <person name="Cao W.R."/>
        </authorList>
    </citation>
    <scope>NUCLEOTIDE SEQUENCE [LARGE SCALE GENOMIC DNA]</scope>
    <source>
        <strain evidence="4">Gy8</strain>
    </source>
</reference>
<dbReference type="InterPro" id="IPR001173">
    <property type="entry name" value="Glyco_trans_2-like"/>
</dbReference>
<evidence type="ECO:0000313" key="4">
    <source>
        <dbReference type="Proteomes" id="UP000321790"/>
    </source>
</evidence>
<keyword evidence="3" id="KW-0808">Transferase</keyword>
<sequence length="253" mass="29611">MIKLSGVIITFNEERNIEKCLKSLLPVVDEIVVVDSFSTDKTKAICEKYKVRFIEQKFLGYIEQKNFAIAQAKHNYIVSLDGDEALSEKLQTSILNVKSNWQFDGYYSNRFNCFCGQWIKHTTWYPDKKLRVFDRRKAKWAGINPHDRITLTDKNNKTGFLKGDILHWNYNTYAELNSKVEVFTTISAEAYYKLGKKAPLYKIIINPTWAFFQSYILKLGFLDGFNGFFISVETANTRFLKYAKLRQLIKNNR</sequence>
<dbReference type="EMBL" id="VOSC01000030">
    <property type="protein sequence ID" value="TXE07071.1"/>
    <property type="molecule type" value="Genomic_DNA"/>
</dbReference>
<evidence type="ECO:0000313" key="3">
    <source>
        <dbReference type="EMBL" id="TXE07071.1"/>
    </source>
</evidence>
<dbReference type="Pfam" id="PF00535">
    <property type="entry name" value="Glycos_transf_2"/>
    <property type="match status" value="1"/>
</dbReference>
<dbReference type="RefSeq" id="WP_147136719.1">
    <property type="nucleotide sequence ID" value="NZ_VOSC01000030.1"/>
</dbReference>
<dbReference type="AlphaFoldDB" id="A0A5C7AF78"/>
<evidence type="ECO:0000256" key="1">
    <source>
        <dbReference type="ARBA" id="ARBA00038494"/>
    </source>
</evidence>